<dbReference type="HOGENOM" id="CLU_181468_0_0_6"/>
<name>W5YGY4_9GAMM</name>
<organism evidence="1 2">
    <name type="scientific">Marinobacter similis</name>
    <dbReference type="NCBI Taxonomy" id="1420916"/>
    <lineage>
        <taxon>Bacteria</taxon>
        <taxon>Pseudomonadati</taxon>
        <taxon>Pseudomonadota</taxon>
        <taxon>Gammaproteobacteria</taxon>
        <taxon>Pseudomonadales</taxon>
        <taxon>Marinobacteraceae</taxon>
        <taxon>Marinobacter</taxon>
    </lineage>
</organism>
<dbReference type="RefSeq" id="WP_041339220.1">
    <property type="nucleotide sequence ID" value="NZ_CP007151.1"/>
</dbReference>
<gene>
    <name evidence="1" type="ORF">AU14_04520</name>
</gene>
<proteinExistence type="predicted"/>
<reference evidence="1 2" key="1">
    <citation type="journal article" date="2014" name="Genome Announc.">
        <title>Draft Genome Sequences of Marinobacter similis A3d10T and Marinobacter salarius R9SW1T.</title>
        <authorList>
            <person name="Ivanova E.P."/>
            <person name="Ng H.J."/>
            <person name="Webb H.K."/>
            <person name="Feng G."/>
            <person name="Oshima K."/>
            <person name="Hattori M."/>
            <person name="Ohkuma M."/>
            <person name="Sergeev A.F."/>
            <person name="Mikhailov V.V."/>
            <person name="Crawford R.J."/>
            <person name="Sawabe T."/>
        </authorList>
    </citation>
    <scope>NUCLEOTIDE SEQUENCE [LARGE SCALE GENOMIC DNA]</scope>
    <source>
        <strain evidence="1 2">A3d10</strain>
    </source>
</reference>
<dbReference type="KEGG" id="msx:AU14_04520"/>
<sequence length="82" mass="9472">MNPDQLAQALSDNAKFTLQQDSSEYDKEHETRKASFEIVSEAGEVIGYVKTWQDDDSFAGFVRFDSDGRVQDWKVFDKRLPH</sequence>
<evidence type="ECO:0000313" key="1">
    <source>
        <dbReference type="EMBL" id="AHI28149.1"/>
    </source>
</evidence>
<dbReference type="Proteomes" id="UP000061489">
    <property type="component" value="Chromosome"/>
</dbReference>
<dbReference type="AlphaFoldDB" id="W5YGY4"/>
<accession>W5YGY4</accession>
<protein>
    <submittedName>
        <fullName evidence="1">Uncharacterized protein</fullName>
    </submittedName>
</protein>
<dbReference type="OrthoDB" id="6370618at2"/>
<keyword evidence="2" id="KW-1185">Reference proteome</keyword>
<evidence type="ECO:0000313" key="2">
    <source>
        <dbReference type="Proteomes" id="UP000061489"/>
    </source>
</evidence>
<dbReference type="EMBL" id="CP007151">
    <property type="protein sequence ID" value="AHI28149.1"/>
    <property type="molecule type" value="Genomic_DNA"/>
</dbReference>